<evidence type="ECO:0000256" key="3">
    <source>
        <dbReference type="SAM" id="Phobius"/>
    </source>
</evidence>
<keyword evidence="3" id="KW-0812">Transmembrane</keyword>
<dbReference type="InterPro" id="IPR036761">
    <property type="entry name" value="TTHA0802/YceI-like_sf"/>
</dbReference>
<feature type="compositionally biased region" description="Low complexity" evidence="2">
    <location>
        <begin position="59"/>
        <end position="76"/>
    </location>
</feature>
<dbReference type="Gene3D" id="2.40.128.110">
    <property type="entry name" value="Lipid/polyisoprenoid-binding, YceI-like"/>
    <property type="match status" value="1"/>
</dbReference>
<sequence>MTDQPAPARPQKHPRKKRLVWVIAIAVAVIIAGVFIGSRIYAANVSAQAEDAPTLSGMPSSAASSGAGDASAAPASADRDGTWTVGSGSFAGYRLNEVLNGADVTVTGRTEDVSGSLTVEDDRLTAADLVLKVETITTDSARRDQYFRTSAIDTSRFPEARFTLTEPVDVSATLEGETRTIPITGDLTLNGQTVSVEANVQGAFSDGAAKLVGQIPMTWAEFGVEAPNLGFVAVEDSGFIEFSLEVTQG</sequence>
<gene>
    <name evidence="5" type="ORF">JOF46_003568</name>
</gene>
<organism evidence="5 6">
    <name type="scientific">Paeniglutamicibacter psychrophenolicus</name>
    <dbReference type="NCBI Taxonomy" id="257454"/>
    <lineage>
        <taxon>Bacteria</taxon>
        <taxon>Bacillati</taxon>
        <taxon>Actinomycetota</taxon>
        <taxon>Actinomycetes</taxon>
        <taxon>Micrococcales</taxon>
        <taxon>Micrococcaceae</taxon>
        <taxon>Paeniglutamicibacter</taxon>
    </lineage>
</organism>
<accession>A0ABS4WI12</accession>
<keyword evidence="3" id="KW-0472">Membrane</keyword>
<feature type="transmembrane region" description="Helical" evidence="3">
    <location>
        <begin position="19"/>
        <end position="41"/>
    </location>
</feature>
<keyword evidence="6" id="KW-1185">Reference proteome</keyword>
<dbReference type="RefSeq" id="WP_209909615.1">
    <property type="nucleotide sequence ID" value="NZ_BAAAMI010000013.1"/>
</dbReference>
<name>A0ABS4WI12_9MICC</name>
<feature type="region of interest" description="Disordered" evidence="2">
    <location>
        <begin position="52"/>
        <end position="79"/>
    </location>
</feature>
<dbReference type="InterPro" id="IPR007372">
    <property type="entry name" value="Lipid/polyisoprenoid-bd_YceI"/>
</dbReference>
<evidence type="ECO:0000259" key="4">
    <source>
        <dbReference type="SMART" id="SM00867"/>
    </source>
</evidence>
<evidence type="ECO:0000256" key="1">
    <source>
        <dbReference type="ARBA" id="ARBA00008812"/>
    </source>
</evidence>
<dbReference type="SUPFAM" id="SSF101874">
    <property type="entry name" value="YceI-like"/>
    <property type="match status" value="1"/>
</dbReference>
<comment type="caution">
    <text evidence="5">The sequence shown here is derived from an EMBL/GenBank/DDBJ whole genome shotgun (WGS) entry which is preliminary data.</text>
</comment>
<dbReference type="PANTHER" id="PTHR34406:SF1">
    <property type="entry name" value="PROTEIN YCEI"/>
    <property type="match status" value="1"/>
</dbReference>
<comment type="similarity">
    <text evidence="1">Belongs to the UPF0312 family.</text>
</comment>
<keyword evidence="3" id="KW-1133">Transmembrane helix</keyword>
<feature type="domain" description="Lipid/polyisoprenoid-binding YceI-like" evidence="4">
    <location>
        <begin position="82"/>
        <end position="247"/>
    </location>
</feature>
<dbReference type="PANTHER" id="PTHR34406">
    <property type="entry name" value="PROTEIN YCEI"/>
    <property type="match status" value="1"/>
</dbReference>
<evidence type="ECO:0000256" key="2">
    <source>
        <dbReference type="SAM" id="MobiDB-lite"/>
    </source>
</evidence>
<proteinExistence type="inferred from homology"/>
<reference evidence="5 6" key="1">
    <citation type="submission" date="2021-03" db="EMBL/GenBank/DDBJ databases">
        <title>Sequencing the genomes of 1000 actinobacteria strains.</title>
        <authorList>
            <person name="Klenk H.-P."/>
        </authorList>
    </citation>
    <scope>NUCLEOTIDE SEQUENCE [LARGE SCALE GENOMIC DNA]</scope>
    <source>
        <strain evidence="5 6">DSM 15454</strain>
    </source>
</reference>
<dbReference type="SMART" id="SM00867">
    <property type="entry name" value="YceI"/>
    <property type="match status" value="1"/>
</dbReference>
<evidence type="ECO:0000313" key="5">
    <source>
        <dbReference type="EMBL" id="MBP2375656.1"/>
    </source>
</evidence>
<dbReference type="Proteomes" id="UP000766570">
    <property type="component" value="Unassembled WGS sequence"/>
</dbReference>
<dbReference type="EMBL" id="JAGIOE010000001">
    <property type="protein sequence ID" value="MBP2375656.1"/>
    <property type="molecule type" value="Genomic_DNA"/>
</dbReference>
<dbReference type="Pfam" id="PF04264">
    <property type="entry name" value="YceI"/>
    <property type="match status" value="1"/>
</dbReference>
<protein>
    <submittedName>
        <fullName evidence="5">Polyisoprenoid-binding protein YceI</fullName>
    </submittedName>
</protein>
<evidence type="ECO:0000313" key="6">
    <source>
        <dbReference type="Proteomes" id="UP000766570"/>
    </source>
</evidence>